<keyword evidence="6" id="KW-1185">Reference proteome</keyword>
<feature type="domain" description="ABC transporter" evidence="4">
    <location>
        <begin position="556"/>
        <end position="874"/>
    </location>
</feature>
<evidence type="ECO:0000313" key="6">
    <source>
        <dbReference type="Proteomes" id="UP000279236"/>
    </source>
</evidence>
<gene>
    <name evidence="5" type="ORF">EHS24_009571</name>
</gene>
<evidence type="ECO:0000256" key="3">
    <source>
        <dbReference type="SAM" id="MobiDB-lite"/>
    </source>
</evidence>
<protein>
    <recommendedName>
        <fullName evidence="4">ABC transporter domain-containing protein</fullName>
    </recommendedName>
</protein>
<evidence type="ECO:0000256" key="1">
    <source>
        <dbReference type="ARBA" id="ARBA00022741"/>
    </source>
</evidence>
<dbReference type="InterPro" id="IPR027417">
    <property type="entry name" value="P-loop_NTPase"/>
</dbReference>
<dbReference type="GO" id="GO:0005524">
    <property type="term" value="F:ATP binding"/>
    <property type="evidence" value="ECO:0007669"/>
    <property type="project" value="UniProtKB-KW"/>
</dbReference>
<dbReference type="OrthoDB" id="6500128at2759"/>
<accession>A0A427XM59</accession>
<dbReference type="InterPro" id="IPR003439">
    <property type="entry name" value="ABC_transporter-like_ATP-bd"/>
</dbReference>
<feature type="region of interest" description="Disordered" evidence="3">
    <location>
        <begin position="96"/>
        <end position="116"/>
    </location>
</feature>
<dbReference type="AlphaFoldDB" id="A0A427XM59"/>
<keyword evidence="1" id="KW-0547">Nucleotide-binding</keyword>
<evidence type="ECO:0000256" key="2">
    <source>
        <dbReference type="ARBA" id="ARBA00022840"/>
    </source>
</evidence>
<organism evidence="5 6">
    <name type="scientific">Apiotrichum porosum</name>
    <dbReference type="NCBI Taxonomy" id="105984"/>
    <lineage>
        <taxon>Eukaryota</taxon>
        <taxon>Fungi</taxon>
        <taxon>Dikarya</taxon>
        <taxon>Basidiomycota</taxon>
        <taxon>Agaricomycotina</taxon>
        <taxon>Tremellomycetes</taxon>
        <taxon>Trichosporonales</taxon>
        <taxon>Trichosporonaceae</taxon>
        <taxon>Apiotrichum</taxon>
    </lineage>
</organism>
<dbReference type="EMBL" id="RSCE01000009">
    <property type="protein sequence ID" value="RSH79903.1"/>
    <property type="molecule type" value="Genomic_DNA"/>
</dbReference>
<dbReference type="Pfam" id="PF00005">
    <property type="entry name" value="ABC_tran"/>
    <property type="match status" value="1"/>
</dbReference>
<feature type="compositionally biased region" description="Acidic residues" evidence="3">
    <location>
        <begin position="711"/>
        <end position="722"/>
    </location>
</feature>
<dbReference type="SMART" id="SM00382">
    <property type="entry name" value="AAA"/>
    <property type="match status" value="1"/>
</dbReference>
<dbReference type="Proteomes" id="UP000279236">
    <property type="component" value="Unassembled WGS sequence"/>
</dbReference>
<dbReference type="PROSITE" id="PS00211">
    <property type="entry name" value="ABC_TRANSPORTER_1"/>
    <property type="match status" value="1"/>
</dbReference>
<keyword evidence="2" id="KW-0067">ATP-binding</keyword>
<dbReference type="GeneID" id="39594114"/>
<dbReference type="Gene3D" id="3.40.50.300">
    <property type="entry name" value="P-loop containing nucleotide triphosphate hydrolases"/>
    <property type="match status" value="1"/>
</dbReference>
<evidence type="ECO:0000313" key="5">
    <source>
        <dbReference type="EMBL" id="RSH79903.1"/>
    </source>
</evidence>
<sequence>MVLETDTVTVADPSHTTLPPGIDEDDELRAPLLGALPEPQPIHLALPISLPTAFPLPAFSAVNPRFTTFTLPPKYDGLRPLTKLWLQSRVIAVESDSDDDSASGSDGEAGEIDDDDFVDDSYRYSYAYHRFRRMSQGRSSLINVETDDNLTLRLAGWARPITLTTVGIHIDLWRALWPRCLSTINSNRHLIPHVLMHVTNVVLTGIMPAATVWASAKLMDLVEAALSGTAAPWQEVCKWAALSVFLNVGDELRDMLFAKSAGYLRDQVVFGLEKIYLTASLDNAMQMSDDPLYSAVIVETGVVAGFTGMQDCSNPPYGAWGIIQMAGSAISSSIEVASQIYLMMRTLGGASGSVGLGTYALANWGNVVLIVLSFAPSALEMSFDKLHSLLDPTTAQVGAAHRQDCHDNQTQDVLVGFTRTERQQELVLFGLRDWVIEQWESVKLRRMAYNLKHLYTRLDFGIDLFIRSGETAIEKMFYVLLATRLIPTNLTLGGIHTHQSTGRNLLWSVRRIRESFHAVFQVPFFLAALFSAQDGPEFTADRIDFEAHRVPHGMRIEATDLSYTYPDNDTPVVKNVNLELYPGETLAIVGYNGSGKTTLVKTLLGLHAYTGSLKINGHEVRAYDPETLHRRMSCLFQDYARYTFSLRENVGLGDISRIDDDDTIVAALEKGGAEGVWKKNGLDCILRPNPRAGWDVPAVAEEKEGAKEKEKEEEEEEKEEEEKEKSIDEKAAPSSTSDAGTGSEGSEIKTAGSPPPTTPAEPDIPKVQSTSLSGGQWQRVALSRAFMRADSADLVVFDEPSSALDPHAEAELFDRIHALSHAGNGATTIFISHRFNTVRKADRIAFVQDGRIVELGTHAELMALGGRYHECFNLQRKGFEED</sequence>
<feature type="region of interest" description="Disordered" evidence="3">
    <location>
        <begin position="695"/>
        <end position="773"/>
    </location>
</feature>
<dbReference type="GO" id="GO:0034040">
    <property type="term" value="F:ATPase-coupled lipid transmembrane transporter activity"/>
    <property type="evidence" value="ECO:0007669"/>
    <property type="project" value="TreeGrafter"/>
</dbReference>
<dbReference type="PANTHER" id="PTHR24221">
    <property type="entry name" value="ATP-BINDING CASSETTE SUB-FAMILY B"/>
    <property type="match status" value="1"/>
</dbReference>
<dbReference type="InterPro" id="IPR017871">
    <property type="entry name" value="ABC_transporter-like_CS"/>
</dbReference>
<comment type="caution">
    <text evidence="5">The sequence shown here is derived from an EMBL/GenBank/DDBJ whole genome shotgun (WGS) entry which is preliminary data.</text>
</comment>
<dbReference type="PANTHER" id="PTHR24221:SF646">
    <property type="entry name" value="HAEMOLYSIN SECRETION ATP-BINDING PROTEIN"/>
    <property type="match status" value="1"/>
</dbReference>
<dbReference type="PROSITE" id="PS50893">
    <property type="entry name" value="ABC_TRANSPORTER_2"/>
    <property type="match status" value="1"/>
</dbReference>
<dbReference type="InterPro" id="IPR003593">
    <property type="entry name" value="AAA+_ATPase"/>
</dbReference>
<evidence type="ECO:0000259" key="4">
    <source>
        <dbReference type="PROSITE" id="PS50893"/>
    </source>
</evidence>
<dbReference type="STRING" id="105984.A0A427XM59"/>
<dbReference type="SUPFAM" id="SSF52540">
    <property type="entry name" value="P-loop containing nucleoside triphosphate hydrolases"/>
    <property type="match status" value="1"/>
</dbReference>
<name>A0A427XM59_9TREE</name>
<dbReference type="CDD" id="cd03228">
    <property type="entry name" value="ABCC_MRP_Like"/>
    <property type="match status" value="1"/>
</dbReference>
<proteinExistence type="predicted"/>
<reference evidence="5 6" key="1">
    <citation type="submission" date="2018-11" db="EMBL/GenBank/DDBJ databases">
        <title>Genome sequence of Apiotrichum porosum DSM 27194.</title>
        <authorList>
            <person name="Aliyu H."/>
            <person name="Gorte O."/>
            <person name="Ochsenreither K."/>
        </authorList>
    </citation>
    <scope>NUCLEOTIDE SEQUENCE [LARGE SCALE GENOMIC DNA]</scope>
    <source>
        <strain evidence="5 6">DSM 27194</strain>
    </source>
</reference>
<dbReference type="InterPro" id="IPR039421">
    <property type="entry name" value="Type_1_exporter"/>
</dbReference>
<feature type="compositionally biased region" description="Basic and acidic residues" evidence="3">
    <location>
        <begin position="700"/>
        <end position="710"/>
    </location>
</feature>
<dbReference type="GO" id="GO:0016887">
    <property type="term" value="F:ATP hydrolysis activity"/>
    <property type="evidence" value="ECO:0007669"/>
    <property type="project" value="InterPro"/>
</dbReference>
<dbReference type="RefSeq" id="XP_028475012.1">
    <property type="nucleotide sequence ID" value="XM_028624844.1"/>
</dbReference>
<feature type="region of interest" description="Disordered" evidence="3">
    <location>
        <begin position="1"/>
        <end position="24"/>
    </location>
</feature>